<dbReference type="InterPro" id="IPR019408">
    <property type="entry name" value="7TM_GPCR_serpentine_rcpt_Srab"/>
</dbReference>
<accession>A0A238BR54</accession>
<keyword evidence="7" id="KW-1185">Reference proteome</keyword>
<keyword evidence="4 5" id="KW-0472">Membrane</keyword>
<dbReference type="EMBL" id="KZ270024">
    <property type="protein sequence ID" value="OZC07732.1"/>
    <property type="molecule type" value="Genomic_DNA"/>
</dbReference>
<dbReference type="GO" id="GO:0016020">
    <property type="term" value="C:membrane"/>
    <property type="evidence" value="ECO:0007669"/>
    <property type="project" value="UniProtKB-SubCell"/>
</dbReference>
<evidence type="ECO:0000313" key="6">
    <source>
        <dbReference type="EMBL" id="OZC07732.1"/>
    </source>
</evidence>
<evidence type="ECO:0000256" key="4">
    <source>
        <dbReference type="ARBA" id="ARBA00023136"/>
    </source>
</evidence>
<dbReference type="Proteomes" id="UP000242913">
    <property type="component" value="Unassembled WGS sequence"/>
</dbReference>
<evidence type="ECO:0000256" key="1">
    <source>
        <dbReference type="ARBA" id="ARBA00004141"/>
    </source>
</evidence>
<reference evidence="6 7" key="1">
    <citation type="submission" date="2015-12" db="EMBL/GenBank/DDBJ databases">
        <title>Draft genome of the nematode, Onchocerca flexuosa.</title>
        <authorList>
            <person name="Mitreva M."/>
        </authorList>
    </citation>
    <scope>NUCLEOTIDE SEQUENCE [LARGE SCALE GENOMIC DNA]</scope>
    <source>
        <strain evidence="6">Red Deer</strain>
    </source>
</reference>
<gene>
    <name evidence="6" type="ORF">X798_05287</name>
</gene>
<dbReference type="OrthoDB" id="5858213at2759"/>
<feature type="transmembrane region" description="Helical" evidence="5">
    <location>
        <begin position="12"/>
        <end position="41"/>
    </location>
</feature>
<keyword evidence="2 5" id="KW-0812">Transmembrane</keyword>
<dbReference type="AlphaFoldDB" id="A0A238BR54"/>
<evidence type="ECO:0000256" key="2">
    <source>
        <dbReference type="ARBA" id="ARBA00022692"/>
    </source>
</evidence>
<sequence>MNMDSCKEASDLAHNVIFNIILVAVIIVSTIAIFLEIWIMFKTTNRILIHQNTRILIIVHQLWLIIHCIGSKKRNILNIFIISHDTVLYDSETKRCRIMKN</sequence>
<proteinExistence type="predicted"/>
<comment type="subcellular location">
    <subcellularLocation>
        <location evidence="1">Membrane</location>
        <topology evidence="1">Multi-pass membrane protein</topology>
    </subcellularLocation>
</comment>
<evidence type="ECO:0000313" key="7">
    <source>
        <dbReference type="Proteomes" id="UP000242913"/>
    </source>
</evidence>
<name>A0A238BR54_9BILA</name>
<organism evidence="6 7">
    <name type="scientific">Onchocerca flexuosa</name>
    <dbReference type="NCBI Taxonomy" id="387005"/>
    <lineage>
        <taxon>Eukaryota</taxon>
        <taxon>Metazoa</taxon>
        <taxon>Ecdysozoa</taxon>
        <taxon>Nematoda</taxon>
        <taxon>Chromadorea</taxon>
        <taxon>Rhabditida</taxon>
        <taxon>Spirurina</taxon>
        <taxon>Spiruromorpha</taxon>
        <taxon>Filarioidea</taxon>
        <taxon>Onchocercidae</taxon>
        <taxon>Onchocerca</taxon>
    </lineage>
</organism>
<evidence type="ECO:0000256" key="3">
    <source>
        <dbReference type="ARBA" id="ARBA00022989"/>
    </source>
</evidence>
<keyword evidence="3 5" id="KW-1133">Transmembrane helix</keyword>
<protein>
    <submittedName>
        <fullName evidence="6">Uncharacterized protein</fullName>
    </submittedName>
</protein>
<dbReference type="Pfam" id="PF10292">
    <property type="entry name" value="7TM_GPCR_Srab"/>
    <property type="match status" value="1"/>
</dbReference>
<evidence type="ECO:0000256" key="5">
    <source>
        <dbReference type="SAM" id="Phobius"/>
    </source>
</evidence>